<protein>
    <submittedName>
        <fullName evidence="5">Phosphoglycolate phosphatase 2</fullName>
        <ecNumber evidence="5">3.1.3.18</ecNumber>
    </submittedName>
</protein>
<accession>B8KQJ5</accession>
<dbReference type="GO" id="GO:0008967">
    <property type="term" value="F:phosphoglycolate phosphatase activity"/>
    <property type="evidence" value="ECO:0007669"/>
    <property type="project" value="UniProtKB-EC"/>
</dbReference>
<dbReference type="STRING" id="565045.NOR51B_1852"/>
<dbReference type="HOGENOM" id="CLU_045011_19_1_6"/>
<organism evidence="5 6">
    <name type="scientific">Luminiphilus syltensis NOR5-1B</name>
    <dbReference type="NCBI Taxonomy" id="565045"/>
    <lineage>
        <taxon>Bacteria</taxon>
        <taxon>Pseudomonadati</taxon>
        <taxon>Pseudomonadota</taxon>
        <taxon>Gammaproteobacteria</taxon>
        <taxon>Cellvibrionales</taxon>
        <taxon>Halieaceae</taxon>
        <taxon>Luminiphilus</taxon>
    </lineage>
</organism>
<reference evidence="6" key="1">
    <citation type="journal article" date="2013" name="BMC Microbiol.">
        <title>Taxonomy and evolution of bacteriochlorophyll a-containing members of the OM60/NOR5 clade of marine gammaproteobacteria: description of Luminiphilus syltensis gen. nov., sp. nov., reclassification of Haliea rubra as Pseudohaliea rubra gen. nov., comb. nov., and emendation of Chromatocurvus halotolerans.</title>
        <authorList>
            <person name="Spring S."/>
            <person name="Riedel T."/>
            <person name="Sproer C."/>
            <person name="Yan S."/>
            <person name="Harder J."/>
            <person name="Fuchs B.M."/>
        </authorList>
    </citation>
    <scope>NUCLEOTIDE SEQUENCE [LARGE SCALE GENOMIC DNA]</scope>
    <source>
        <strain evidence="6">NOR51-B</strain>
    </source>
</reference>
<dbReference type="AlphaFoldDB" id="B8KQJ5"/>
<evidence type="ECO:0000256" key="4">
    <source>
        <dbReference type="ARBA" id="ARBA00023277"/>
    </source>
</evidence>
<dbReference type="PANTHER" id="PTHR43434">
    <property type="entry name" value="PHOSPHOGLYCOLATE PHOSPHATASE"/>
    <property type="match status" value="1"/>
</dbReference>
<dbReference type="GO" id="GO:0046872">
    <property type="term" value="F:metal ion binding"/>
    <property type="evidence" value="ECO:0007669"/>
    <property type="project" value="UniProtKB-KW"/>
</dbReference>
<dbReference type="PRINTS" id="PR00413">
    <property type="entry name" value="HADHALOGNASE"/>
</dbReference>
<proteinExistence type="predicted"/>
<dbReference type="InterPro" id="IPR006439">
    <property type="entry name" value="HAD-SF_hydro_IA"/>
</dbReference>
<dbReference type="eggNOG" id="COG0546">
    <property type="taxonomic scope" value="Bacteria"/>
</dbReference>
<dbReference type="SUPFAM" id="SSF56784">
    <property type="entry name" value="HAD-like"/>
    <property type="match status" value="1"/>
</dbReference>
<keyword evidence="1" id="KW-0479">Metal-binding</keyword>
<keyword evidence="6" id="KW-1185">Reference proteome</keyword>
<evidence type="ECO:0000256" key="2">
    <source>
        <dbReference type="ARBA" id="ARBA00022801"/>
    </source>
</evidence>
<dbReference type="Pfam" id="PF13419">
    <property type="entry name" value="HAD_2"/>
    <property type="match status" value="1"/>
</dbReference>
<dbReference type="RefSeq" id="WP_009020650.1">
    <property type="nucleotide sequence ID" value="NZ_DS999411.1"/>
</dbReference>
<evidence type="ECO:0000256" key="1">
    <source>
        <dbReference type="ARBA" id="ARBA00022723"/>
    </source>
</evidence>
<evidence type="ECO:0000256" key="3">
    <source>
        <dbReference type="ARBA" id="ARBA00022842"/>
    </source>
</evidence>
<dbReference type="EMBL" id="DS999411">
    <property type="protein sequence ID" value="EED35905.1"/>
    <property type="molecule type" value="Genomic_DNA"/>
</dbReference>
<dbReference type="InterPro" id="IPR050155">
    <property type="entry name" value="HAD-like_hydrolase_sf"/>
</dbReference>
<dbReference type="NCBIfam" id="TIGR01549">
    <property type="entry name" value="HAD-SF-IA-v1"/>
    <property type="match status" value="1"/>
</dbReference>
<dbReference type="Proteomes" id="UP000004699">
    <property type="component" value="Unassembled WGS sequence"/>
</dbReference>
<evidence type="ECO:0000313" key="6">
    <source>
        <dbReference type="Proteomes" id="UP000004699"/>
    </source>
</evidence>
<sequence>MKLPARLQGVVFDLDGTLVDTADDFIALVGAIRKEQGLPPLDDDTVRRRVSDGSPVLAAMAFDIDAGHSRYEHCREEFLDRYAQSLGLAAKPYPGLCELVATLGKSGIPWGVATNKYRRFAEPLMAMMPFEPAAHALVTPGDVTRSKPDPEPLLLSCKLLGTPPSGTLYVGDHRRDIDAGKNAGCPTIAAAYGYINSGDNPHDWGADAVVESSEALARMIEDLIA</sequence>
<dbReference type="GO" id="GO:0005829">
    <property type="term" value="C:cytosol"/>
    <property type="evidence" value="ECO:0007669"/>
    <property type="project" value="TreeGrafter"/>
</dbReference>
<keyword evidence="2 5" id="KW-0378">Hydrolase</keyword>
<name>B8KQJ5_9GAMM</name>
<dbReference type="InterPro" id="IPR041492">
    <property type="entry name" value="HAD_2"/>
</dbReference>
<dbReference type="OrthoDB" id="9776368at2"/>
<dbReference type="PANTHER" id="PTHR43434:SF23">
    <property type="entry name" value="PHOSPHOGLYCOLATE PHOSPHATASE"/>
    <property type="match status" value="1"/>
</dbReference>
<keyword evidence="4" id="KW-0119">Carbohydrate metabolism</keyword>
<dbReference type="EC" id="3.1.3.18" evidence="5"/>
<dbReference type="InterPro" id="IPR023214">
    <property type="entry name" value="HAD_sf"/>
</dbReference>
<keyword evidence="3" id="KW-0460">Magnesium</keyword>
<dbReference type="InterPro" id="IPR023198">
    <property type="entry name" value="PGP-like_dom2"/>
</dbReference>
<dbReference type="SFLD" id="SFLDS00003">
    <property type="entry name" value="Haloacid_Dehalogenase"/>
    <property type="match status" value="1"/>
</dbReference>
<dbReference type="SFLD" id="SFLDG01129">
    <property type="entry name" value="C1.5:_HAD__Beta-PGM__Phosphata"/>
    <property type="match status" value="1"/>
</dbReference>
<dbReference type="Gene3D" id="1.10.150.240">
    <property type="entry name" value="Putative phosphatase, domain 2"/>
    <property type="match status" value="1"/>
</dbReference>
<gene>
    <name evidence="5" type="ORF">NOR51B_1852</name>
</gene>
<evidence type="ECO:0000313" key="5">
    <source>
        <dbReference type="EMBL" id="EED35905.1"/>
    </source>
</evidence>
<dbReference type="GO" id="GO:0006281">
    <property type="term" value="P:DNA repair"/>
    <property type="evidence" value="ECO:0007669"/>
    <property type="project" value="TreeGrafter"/>
</dbReference>
<dbReference type="InterPro" id="IPR036412">
    <property type="entry name" value="HAD-like_sf"/>
</dbReference>
<dbReference type="Gene3D" id="3.40.50.1000">
    <property type="entry name" value="HAD superfamily/HAD-like"/>
    <property type="match status" value="1"/>
</dbReference>
<dbReference type="NCBIfam" id="TIGR01509">
    <property type="entry name" value="HAD-SF-IA-v3"/>
    <property type="match status" value="1"/>
</dbReference>